<protein>
    <submittedName>
        <fullName evidence="2">KilA-N domain-containing protein</fullName>
    </submittedName>
</protein>
<keyword evidence="3" id="KW-1185">Reference proteome</keyword>
<dbReference type="EMBL" id="JADEXS010000149">
    <property type="protein sequence ID" value="MBE9023325.1"/>
    <property type="molecule type" value="Genomic_DNA"/>
</dbReference>
<evidence type="ECO:0000313" key="2">
    <source>
        <dbReference type="EMBL" id="MBE9023325.1"/>
    </source>
</evidence>
<feature type="domain" description="KilA-N" evidence="1">
    <location>
        <begin position="1"/>
        <end position="100"/>
    </location>
</feature>
<reference evidence="2" key="1">
    <citation type="submission" date="2020-10" db="EMBL/GenBank/DDBJ databases">
        <authorList>
            <person name="Castelo-Branco R."/>
            <person name="Eusebio N."/>
            <person name="Adriana R."/>
            <person name="Vieira A."/>
            <person name="Brugerolle De Fraissinette N."/>
            <person name="Rezende De Castro R."/>
            <person name="Schneider M.P."/>
            <person name="Vasconcelos V."/>
            <person name="Leao P.N."/>
        </authorList>
    </citation>
    <scope>NUCLEOTIDE SEQUENCE</scope>
    <source>
        <strain evidence="2">LEGE 12446</strain>
    </source>
</reference>
<dbReference type="RefSeq" id="WP_193916895.1">
    <property type="nucleotide sequence ID" value="NZ_JADEXS020000001.1"/>
</dbReference>
<dbReference type="Pfam" id="PF04383">
    <property type="entry name" value="KilA-N"/>
    <property type="match status" value="1"/>
</dbReference>
<accession>A0A8J7DDE8</accession>
<organism evidence="2 3">
    <name type="scientific">Desmonostoc muscorum LEGE 12446</name>
    <dbReference type="NCBI Taxonomy" id="1828758"/>
    <lineage>
        <taxon>Bacteria</taxon>
        <taxon>Bacillati</taxon>
        <taxon>Cyanobacteriota</taxon>
        <taxon>Cyanophyceae</taxon>
        <taxon>Nostocales</taxon>
        <taxon>Nostocaceae</taxon>
        <taxon>Desmonostoc</taxon>
    </lineage>
</organism>
<dbReference type="PROSITE" id="PS51301">
    <property type="entry name" value="KILA_N"/>
    <property type="match status" value="1"/>
</dbReference>
<dbReference type="Proteomes" id="UP000622533">
    <property type="component" value="Unassembled WGS sequence"/>
</dbReference>
<evidence type="ECO:0000259" key="1">
    <source>
        <dbReference type="PROSITE" id="PS51301"/>
    </source>
</evidence>
<gene>
    <name evidence="2" type="ORF">IQ276_13070</name>
</gene>
<name>A0A8J7DDE8_DESMC</name>
<comment type="caution">
    <text evidence="2">The sequence shown here is derived from an EMBL/GenBank/DDBJ whole genome shotgun (WGS) entry which is preliminary data.</text>
</comment>
<dbReference type="InterPro" id="IPR018004">
    <property type="entry name" value="KilA/APSES_HTH"/>
</dbReference>
<proteinExistence type="predicted"/>
<dbReference type="InterPro" id="IPR017880">
    <property type="entry name" value="KilA_N"/>
</dbReference>
<sequence length="242" mass="28282">MSQIEQLSNLVQDAQRDDEYINATKWCKHFESRLDKWKQLPETKARVKSLKTTESNAEPWIVERVGKTWVTWVHPIMAVHLASYLDPDFANYVAKVFIRYAKADPTLAADVASRQNTVEGLDIINKAVQERYKFLESKLMRAYYMVRDAWGDKLHYNTLTEEIQLNGSPLELRSLKIKLDRELHVKVEYEDAKEIVEIIAIVNTYPLMDAANQQRFEPTFRMFIDIRNFVPTKECPKPSKLS</sequence>
<dbReference type="AlphaFoldDB" id="A0A8J7DDE8"/>
<evidence type="ECO:0000313" key="3">
    <source>
        <dbReference type="Proteomes" id="UP000622533"/>
    </source>
</evidence>